<organism evidence="2">
    <name type="scientific">OCS116 cluster bacterium</name>
    <dbReference type="NCBI Taxonomy" id="2030921"/>
    <lineage>
        <taxon>Bacteria</taxon>
        <taxon>Pseudomonadati</taxon>
        <taxon>Pseudomonadota</taxon>
        <taxon>Alphaproteobacteria</taxon>
        <taxon>OCS116 cluster</taxon>
    </lineage>
</organism>
<feature type="transmembrane region" description="Helical" evidence="1">
    <location>
        <begin position="194"/>
        <end position="216"/>
    </location>
</feature>
<proteinExistence type="predicted"/>
<comment type="caution">
    <text evidence="2">The sequence shown here is derived from an EMBL/GenBank/DDBJ whole genome shotgun (WGS) entry which is preliminary data.</text>
</comment>
<evidence type="ECO:0000313" key="2">
    <source>
        <dbReference type="EMBL" id="PCJ03324.1"/>
    </source>
</evidence>
<reference key="1">
    <citation type="submission" date="2017-08" db="EMBL/GenBank/DDBJ databases">
        <title>A dynamic microbial community with high functional redundancy inhabits the cold, oxic subseafloor aquifer.</title>
        <authorList>
            <person name="Tully B.J."/>
            <person name="Wheat C.G."/>
            <person name="Glazer B.T."/>
            <person name="Huber J.A."/>
        </authorList>
    </citation>
    <scope>NUCLEOTIDE SEQUENCE [LARGE SCALE GENOMIC DNA]</scope>
</reference>
<evidence type="ECO:0000256" key="1">
    <source>
        <dbReference type="SAM" id="Phobius"/>
    </source>
</evidence>
<evidence type="ECO:0008006" key="3">
    <source>
        <dbReference type="Google" id="ProtNLM"/>
    </source>
</evidence>
<keyword evidence="1" id="KW-0472">Membrane</keyword>
<keyword evidence="1" id="KW-0812">Transmembrane</keyword>
<feature type="transmembrane region" description="Helical" evidence="1">
    <location>
        <begin position="7"/>
        <end position="29"/>
    </location>
</feature>
<feature type="transmembrane region" description="Helical" evidence="1">
    <location>
        <begin position="167"/>
        <end position="188"/>
    </location>
</feature>
<protein>
    <recommendedName>
        <fullName evidence="3">DUF4386 domain-containing protein</fullName>
    </recommendedName>
</protein>
<gene>
    <name evidence="2" type="ORF">COB13_01470</name>
</gene>
<dbReference type="AlphaFoldDB" id="A0A2A4Z864"/>
<reference evidence="2" key="2">
    <citation type="journal article" date="2018" name="ISME J.">
        <title>A dynamic microbial community with high functional redundancy inhabits the cold, oxic subseafloor aquifer.</title>
        <authorList>
            <person name="Tully B.J."/>
            <person name="Wheat C.G."/>
            <person name="Glazer B.T."/>
            <person name="Huber J.A."/>
        </authorList>
    </citation>
    <scope>NUCLEOTIDE SEQUENCE</scope>
    <source>
        <strain evidence="2">NORP83</strain>
    </source>
</reference>
<feature type="transmembrane region" description="Helical" evidence="1">
    <location>
        <begin position="130"/>
        <end position="155"/>
    </location>
</feature>
<dbReference type="InterPro" id="IPR025495">
    <property type="entry name" value="DUF4386"/>
</dbReference>
<accession>A0A2A4Z864</accession>
<dbReference type="Pfam" id="PF14329">
    <property type="entry name" value="DUF4386"/>
    <property type="match status" value="1"/>
</dbReference>
<dbReference type="EMBL" id="NVUS01000002">
    <property type="protein sequence ID" value="PCJ03324.1"/>
    <property type="molecule type" value="Genomic_DNA"/>
</dbReference>
<name>A0A2A4Z864_9PROT</name>
<keyword evidence="1" id="KW-1133">Transmembrane helix</keyword>
<sequence>MIANKKLATITGVFFIVATVMGILSAGMVGPIIGGAEYLTEMATNANLVFISVISNFIMAGCVTAIAVSIYPILKQVNELKAISYLAARIFEGIILATAGLIWLVLVPLSQEFIDAGMPQNSHFTALGDVLVSLNTAGFTLGAYIVFGFTAVLLNDVLFRYKLVPKFISIWGFIGGALILVLGVLIIFDMATTSIEIAFTIPIALNEMVLAVWLIVKGFNTENLKGQHD</sequence>
<feature type="transmembrane region" description="Helical" evidence="1">
    <location>
        <begin position="49"/>
        <end position="74"/>
    </location>
</feature>
<feature type="transmembrane region" description="Helical" evidence="1">
    <location>
        <begin position="86"/>
        <end position="110"/>
    </location>
</feature>